<feature type="compositionally biased region" description="Basic and acidic residues" evidence="8">
    <location>
        <begin position="1"/>
        <end position="13"/>
    </location>
</feature>
<dbReference type="InterPro" id="IPR017441">
    <property type="entry name" value="Protein_kinase_ATP_BS"/>
</dbReference>
<dbReference type="PANTHER" id="PTHR44129">
    <property type="entry name" value="WD REPEAT-CONTAINING PROTEIN POP1"/>
    <property type="match status" value="1"/>
</dbReference>
<keyword evidence="3 6" id="KW-0547">Nucleotide-binding</keyword>
<feature type="region of interest" description="Disordered" evidence="8">
    <location>
        <begin position="1076"/>
        <end position="1111"/>
    </location>
</feature>
<evidence type="ECO:0000256" key="5">
    <source>
        <dbReference type="PROSITE-ProRule" id="PRU00221"/>
    </source>
</evidence>
<dbReference type="RefSeq" id="WP_145208598.1">
    <property type="nucleotide sequence ID" value="NZ_CP036432.1"/>
</dbReference>
<protein>
    <submittedName>
        <fullName evidence="11">Serine/threonine-protein kinase PknD</fullName>
        <ecNumber evidence="11">2.7.11.1</ecNumber>
    </submittedName>
</protein>
<dbReference type="Gene3D" id="3.30.200.20">
    <property type="entry name" value="Phosphorylase Kinase, domain 1"/>
    <property type="match status" value="1"/>
</dbReference>
<dbReference type="InterPro" id="IPR001680">
    <property type="entry name" value="WD40_rpt"/>
</dbReference>
<feature type="repeat" description="WD" evidence="5">
    <location>
        <begin position="822"/>
        <end position="862"/>
    </location>
</feature>
<keyword evidence="2" id="KW-0677">Repeat</keyword>
<dbReference type="InterPro" id="IPR011041">
    <property type="entry name" value="Quinoprot_gluc/sorb_DH_b-prop"/>
</dbReference>
<keyword evidence="9" id="KW-1133">Transmembrane helix</keyword>
<dbReference type="Gene3D" id="1.10.510.10">
    <property type="entry name" value="Transferase(Phosphotransferase) domain 1"/>
    <property type="match status" value="1"/>
</dbReference>
<feature type="compositionally biased region" description="Polar residues" evidence="8">
    <location>
        <begin position="981"/>
        <end position="993"/>
    </location>
</feature>
<sequence>MNADDRDDKRDDSLNDLDQGDASSDETKGDAIEETLQFEGPSEQTTTDLPPTKAEATRVFAGGSAANPTASDLNEETAEAEPASVMHSRDISQTINPRELSKEDAAFWGSAAIGASKQNKEELSKLRPAVERSITESKLHIRERDLAIPTRDPDSPSDFRLIRLLGRGGMGNVYVARQASLDRMIAVKVIKPLPKAKRQSLHQSGRLKDVEHERRQQFLSEAVVTGDLDHPNIVPIHDIAVAADNTLFYAMKRVVGQPWLKTIKEKSRDENLEILLKVCDAIAFAHTRGVIHRDIKPENIMLGDFGEVLVMDWGLAIAKPEFEKRDSITFTAGLGGTPAFMAPEMALGPVEAIGPHSDIYLLGATLFYIISGVPPHRADNVSQCIRKVAQNEIQDTPPQQDGELLQIALRAMATDPKERFESVQAFQQAIRSYRSHSESIAISTAAQQEYQRAQETLRYESFSRAGHGFEQALALWDGNQAAAEGLDRCRIDHAAAAYENGDFDLGLSLLNPSDSKHLPLIEKLNAGLHQREHRLVRLRLLRRLVAASLLFILVGGSIALYVINDKRREADEQRGIADTQRQAAEEQTRIANEQRDRAETSEKLAANRLIQVQREKENVEIQKGIAEENEQDAKDARRLAESNERKAKAQELIAKQNADDALQQKLKAEQSEKAALAALQRARYESYLSQIGLAKARVDGNEFDDARLILAAIRAARPGQPPAWEWRYLWHLANQSRSAFRFDSGVIDLATMADGLSGVVVCSDGTVHRAWFDEPAGPTWTRDDLAATCADIAVDGRWCAIGTQRGAVLIVDPTTGQTVHTLDGHSATVNDLQFLADGRLLSASSDRTVALWDPVNEQRVARGWHIAPVVSLASRPADADAPPTIIAAVSDGKSGRVVAWHLKFDQFARIGEFSDHPFPAIALALSSDGRLAASGDTRGNVFLWRPQQLQPTDFDAALEQAIDSISDTPESPDPLAPEQAASDQPAPTRSNPEATVASWKAHPDAIGVMRFDDLDQTLLTGSDDYTIAAWMVSDQSLQYTLRGHGGWVRALAIREKAVAPGDAAVMSGSADGTVRVWDRSAPGSLRPDLDDPTDENRLPTSQSNGTQLHGTQLHGDEILAARLDRSGARLISASRDHTARILGLDRSRMMFREIARINTKEGAPGELNEGTEFLAMSAQLDASGARLFVGSADATIRIWDVDSGTQLGVLPGTGLNNAFALSQDGRRLLSGSSRPDAKALLWDVDRRTGTPTIVHRFTAGDQAVTAFALSSDGAFAATGDRGGRCLLWNAATGQPIGPPIDLLRGYRINELAISPDNRSLWMASDNGQLTEIDCASRQPRRRLDHDGFVTGVSLSHRGDQAITLSAQTTNNRFVTTATWWDLASQNSRRLDRVEAPLESDGEAADDNARLTSARFGNRGNHVVLCRQTKQGRGGRVVLIDLASRQRKAFDLPITIGAPETGLLSGSDQLITLNGEAAFRWSIDAMAHVKSYRPHASVIDACFSPDGKFAATASRSVRLWQTDSGAAIDKLENPHAGAMTGLDISSHVDEQGYRIATCGAGAAARLWIWKDRQSGFRLEREFEIKGTEVKHLRFSPDGGRLLLAGSDGSIERHPIDGSAATFRWKLPHGLAPTCIAFSTDGRYVAVGASDKTAWLIDSNADADVKPRVMRGHADRIESIAVLNDDSGQVRVLTASRDKSARVWDPRLEVLEDDLSADSDLIFGREVLALRRHTQGVTAIDCDVDGSLIMTAARDGKVLLWPAPQPATLGPDAP</sequence>
<dbReference type="CDD" id="cd14014">
    <property type="entry name" value="STKc_PknB_like"/>
    <property type="match status" value="1"/>
</dbReference>
<dbReference type="SMART" id="SM00320">
    <property type="entry name" value="WD40"/>
    <property type="match status" value="14"/>
</dbReference>
<dbReference type="InterPro" id="IPR015943">
    <property type="entry name" value="WD40/YVTN_repeat-like_dom_sf"/>
</dbReference>
<dbReference type="EC" id="2.7.11.1" evidence="11"/>
<evidence type="ECO:0000256" key="4">
    <source>
        <dbReference type="ARBA" id="ARBA00022840"/>
    </source>
</evidence>
<dbReference type="PRINTS" id="PR00320">
    <property type="entry name" value="GPROTEINBRPT"/>
</dbReference>
<name>A0ABX5XL62_9BACT</name>
<evidence type="ECO:0000256" key="1">
    <source>
        <dbReference type="ARBA" id="ARBA00022574"/>
    </source>
</evidence>
<dbReference type="PROSITE" id="PS00108">
    <property type="entry name" value="PROTEIN_KINASE_ST"/>
    <property type="match status" value="1"/>
</dbReference>
<dbReference type="PROSITE" id="PS50011">
    <property type="entry name" value="PROTEIN_KINASE_DOM"/>
    <property type="match status" value="1"/>
</dbReference>
<evidence type="ECO:0000313" key="11">
    <source>
        <dbReference type="EMBL" id="QDV82624.1"/>
    </source>
</evidence>
<accession>A0ABX5XL62</accession>
<keyword evidence="7" id="KW-0175">Coiled coil</keyword>
<feature type="domain" description="Protein kinase" evidence="10">
    <location>
        <begin position="159"/>
        <end position="434"/>
    </location>
</feature>
<gene>
    <name evidence="11" type="primary">pknD_1</name>
    <name evidence="11" type="ORF">TBK1r_15550</name>
</gene>
<feature type="compositionally biased region" description="Polar residues" evidence="8">
    <location>
        <begin position="1098"/>
        <end position="1110"/>
    </location>
</feature>
<dbReference type="Gene3D" id="2.130.10.10">
    <property type="entry name" value="YVTN repeat-like/Quinoprotein amine dehydrogenase"/>
    <property type="match status" value="6"/>
</dbReference>
<evidence type="ECO:0000256" key="2">
    <source>
        <dbReference type="ARBA" id="ARBA00022737"/>
    </source>
</evidence>
<keyword evidence="11" id="KW-0418">Kinase</keyword>
<evidence type="ECO:0000256" key="9">
    <source>
        <dbReference type="SAM" id="Phobius"/>
    </source>
</evidence>
<evidence type="ECO:0000256" key="6">
    <source>
        <dbReference type="PROSITE-ProRule" id="PRU10141"/>
    </source>
</evidence>
<evidence type="ECO:0000256" key="8">
    <source>
        <dbReference type="SAM" id="MobiDB-lite"/>
    </source>
</evidence>
<dbReference type="Proteomes" id="UP000318081">
    <property type="component" value="Chromosome"/>
</dbReference>
<dbReference type="EMBL" id="CP036432">
    <property type="protein sequence ID" value="QDV82624.1"/>
    <property type="molecule type" value="Genomic_DNA"/>
</dbReference>
<feature type="binding site" evidence="6">
    <location>
        <position position="188"/>
    </location>
    <ligand>
        <name>ATP</name>
        <dbReference type="ChEBI" id="CHEBI:30616"/>
    </ligand>
</feature>
<evidence type="ECO:0000313" key="12">
    <source>
        <dbReference type="Proteomes" id="UP000318081"/>
    </source>
</evidence>
<feature type="repeat" description="WD" evidence="5">
    <location>
        <begin position="1041"/>
        <end position="1078"/>
    </location>
</feature>
<feature type="repeat" description="WD" evidence="5">
    <location>
        <begin position="1728"/>
        <end position="1759"/>
    </location>
</feature>
<dbReference type="PROSITE" id="PS00107">
    <property type="entry name" value="PROTEIN_KINASE_ATP"/>
    <property type="match status" value="1"/>
</dbReference>
<keyword evidence="12" id="KW-1185">Reference proteome</keyword>
<proteinExistence type="predicted"/>
<dbReference type="Pfam" id="PF00400">
    <property type="entry name" value="WD40"/>
    <property type="match status" value="8"/>
</dbReference>
<dbReference type="InterPro" id="IPR008271">
    <property type="entry name" value="Ser/Thr_kinase_AS"/>
</dbReference>
<dbReference type="InterPro" id="IPR020472">
    <property type="entry name" value="WD40_PAC1"/>
</dbReference>
<dbReference type="InterPro" id="IPR050349">
    <property type="entry name" value="WD_LIS1/nudF_dynein_reg"/>
</dbReference>
<dbReference type="PROSITE" id="PS50082">
    <property type="entry name" value="WD_REPEATS_2"/>
    <property type="match status" value="6"/>
</dbReference>
<feature type="repeat" description="WD" evidence="5">
    <location>
        <begin position="1668"/>
        <end position="1703"/>
    </location>
</feature>
<keyword evidence="9" id="KW-0472">Membrane</keyword>
<dbReference type="SMART" id="SM00220">
    <property type="entry name" value="S_TKc"/>
    <property type="match status" value="1"/>
</dbReference>
<feature type="coiled-coil region" evidence="7">
    <location>
        <begin position="576"/>
        <end position="659"/>
    </location>
</feature>
<feature type="repeat" description="WD" evidence="5">
    <location>
        <begin position="1183"/>
        <end position="1209"/>
    </location>
</feature>
<keyword evidence="9" id="KW-0812">Transmembrane</keyword>
<evidence type="ECO:0000256" key="7">
    <source>
        <dbReference type="SAM" id="Coils"/>
    </source>
</evidence>
<dbReference type="InterPro" id="IPR011009">
    <property type="entry name" value="Kinase-like_dom_sf"/>
</dbReference>
<dbReference type="SUPFAM" id="SSF56112">
    <property type="entry name" value="Protein kinase-like (PK-like)"/>
    <property type="match status" value="1"/>
</dbReference>
<keyword evidence="11" id="KW-0808">Transferase</keyword>
<feature type="repeat" description="WD" evidence="5">
    <location>
        <begin position="999"/>
        <end position="1040"/>
    </location>
</feature>
<dbReference type="SUPFAM" id="SSF50952">
    <property type="entry name" value="Soluble quinoprotein glucose dehydrogenase"/>
    <property type="match status" value="1"/>
</dbReference>
<keyword evidence="1 5" id="KW-0853">WD repeat</keyword>
<reference evidence="11 12" key="1">
    <citation type="submission" date="2019-02" db="EMBL/GenBank/DDBJ databases">
        <title>Deep-cultivation of Planctomycetes and their phenomic and genomic characterization uncovers novel biology.</title>
        <authorList>
            <person name="Wiegand S."/>
            <person name="Jogler M."/>
            <person name="Boedeker C."/>
            <person name="Pinto D."/>
            <person name="Vollmers J."/>
            <person name="Rivas-Marin E."/>
            <person name="Kohn T."/>
            <person name="Peeters S.H."/>
            <person name="Heuer A."/>
            <person name="Rast P."/>
            <person name="Oberbeckmann S."/>
            <person name="Bunk B."/>
            <person name="Jeske O."/>
            <person name="Meyerdierks A."/>
            <person name="Storesund J.E."/>
            <person name="Kallscheuer N."/>
            <person name="Luecker S."/>
            <person name="Lage O.M."/>
            <person name="Pohl T."/>
            <person name="Merkel B.J."/>
            <person name="Hornburger P."/>
            <person name="Mueller R.-W."/>
            <person name="Bruemmer F."/>
            <person name="Labrenz M."/>
            <person name="Spormann A.M."/>
            <person name="Op den Camp H."/>
            <person name="Overmann J."/>
            <person name="Amann R."/>
            <person name="Jetten M.S.M."/>
            <person name="Mascher T."/>
            <person name="Medema M.H."/>
            <person name="Devos D.P."/>
            <person name="Kaster A.-K."/>
            <person name="Ovreas L."/>
            <person name="Rohde M."/>
            <person name="Galperin M.Y."/>
            <person name="Jogler C."/>
        </authorList>
    </citation>
    <scope>NUCLEOTIDE SEQUENCE [LARGE SCALE GENOMIC DNA]</scope>
    <source>
        <strain evidence="11 12">TBK1r</strain>
    </source>
</reference>
<evidence type="ECO:0000256" key="3">
    <source>
        <dbReference type="ARBA" id="ARBA00022741"/>
    </source>
</evidence>
<organism evidence="11 12">
    <name type="scientific">Stieleria magnilauensis</name>
    <dbReference type="NCBI Taxonomy" id="2527963"/>
    <lineage>
        <taxon>Bacteria</taxon>
        <taxon>Pseudomonadati</taxon>
        <taxon>Planctomycetota</taxon>
        <taxon>Planctomycetia</taxon>
        <taxon>Pirellulales</taxon>
        <taxon>Pirellulaceae</taxon>
        <taxon>Stieleria</taxon>
    </lineage>
</organism>
<evidence type="ECO:0000259" key="10">
    <source>
        <dbReference type="PROSITE" id="PS50011"/>
    </source>
</evidence>
<dbReference type="InterPro" id="IPR000719">
    <property type="entry name" value="Prot_kinase_dom"/>
</dbReference>
<dbReference type="SUPFAM" id="SSF50978">
    <property type="entry name" value="WD40 repeat-like"/>
    <property type="match status" value="2"/>
</dbReference>
<feature type="region of interest" description="Disordered" evidence="8">
    <location>
        <begin position="1"/>
        <end position="91"/>
    </location>
</feature>
<dbReference type="Pfam" id="PF00069">
    <property type="entry name" value="Pkinase"/>
    <property type="match status" value="1"/>
</dbReference>
<feature type="transmembrane region" description="Helical" evidence="9">
    <location>
        <begin position="544"/>
        <end position="563"/>
    </location>
</feature>
<feature type="region of interest" description="Disordered" evidence="8">
    <location>
        <begin position="965"/>
        <end position="997"/>
    </location>
</feature>
<dbReference type="GO" id="GO:0004674">
    <property type="term" value="F:protein serine/threonine kinase activity"/>
    <property type="evidence" value="ECO:0007669"/>
    <property type="project" value="UniProtKB-EC"/>
</dbReference>
<keyword evidence="4 6" id="KW-0067">ATP-binding</keyword>
<dbReference type="PROSITE" id="PS50294">
    <property type="entry name" value="WD_REPEATS_REGION"/>
    <property type="match status" value="3"/>
</dbReference>
<dbReference type="InterPro" id="IPR036322">
    <property type="entry name" value="WD40_repeat_dom_sf"/>
</dbReference>